<keyword evidence="2" id="KW-1185">Reference proteome</keyword>
<evidence type="ECO:0000313" key="2">
    <source>
        <dbReference type="Proteomes" id="UP000269374"/>
    </source>
</evidence>
<dbReference type="RefSeq" id="WP_120771190.1">
    <property type="nucleotide sequence ID" value="NZ_CP032627.1"/>
</dbReference>
<sequence>MNKSELGNLLIEVISPAVSTQIYITTFDNDTCLHTWKEVKWKGDSSQEWNEFLEVEVTLNEIYEKFRNTERSQTIVVVVVDGGLSGKIYREDNGFWMQYAETHGYA</sequence>
<evidence type="ECO:0000313" key="1">
    <source>
        <dbReference type="EMBL" id="AYF99801.1"/>
    </source>
</evidence>
<dbReference type="AlphaFoldDB" id="A0A387BCR3"/>
<reference evidence="1 2" key="1">
    <citation type="submission" date="2018-09" db="EMBL/GenBank/DDBJ databases">
        <title>Genome sequencing of strain 1JSPR-7.</title>
        <authorList>
            <person name="Heo J."/>
            <person name="Kim S.-J."/>
            <person name="Kwon S.-W."/>
        </authorList>
    </citation>
    <scope>NUCLEOTIDE SEQUENCE [LARGE SCALE GENOMIC DNA]</scope>
    <source>
        <strain evidence="1 2">1JSPR-7</strain>
    </source>
</reference>
<dbReference type="Proteomes" id="UP000269374">
    <property type="component" value="Chromosome"/>
</dbReference>
<protein>
    <submittedName>
        <fullName evidence="1">Uncharacterized protein</fullName>
    </submittedName>
</protein>
<dbReference type="OrthoDB" id="264813at2"/>
<gene>
    <name evidence="1" type="ORF">D7I46_01100</name>
</gene>
<proteinExistence type="predicted"/>
<accession>A0A387BCR3</accession>
<name>A0A387BCR3_9LACT</name>
<organism evidence="1 2">
    <name type="scientific">Lactococcus allomyrinae</name>
    <dbReference type="NCBI Taxonomy" id="2419773"/>
    <lineage>
        <taxon>Bacteria</taxon>
        <taxon>Bacillati</taxon>
        <taxon>Bacillota</taxon>
        <taxon>Bacilli</taxon>
        <taxon>Lactobacillales</taxon>
        <taxon>Streptococcaceae</taxon>
        <taxon>Lactococcus</taxon>
    </lineage>
</organism>
<dbReference type="EMBL" id="CP032627">
    <property type="protein sequence ID" value="AYF99801.1"/>
    <property type="molecule type" value="Genomic_DNA"/>
</dbReference>
<dbReference type="KEGG" id="lact:D7I46_01100"/>